<feature type="compositionally biased region" description="Low complexity" evidence="1">
    <location>
        <begin position="36"/>
        <end position="47"/>
    </location>
</feature>
<keyword evidence="2" id="KW-0812">Transmembrane</keyword>
<keyword evidence="2" id="KW-0472">Membrane</keyword>
<protein>
    <submittedName>
        <fullName evidence="3">Uncharacterized protein</fullName>
    </submittedName>
</protein>
<organism evidence="3 4">
    <name type="scientific">Paraburkholderia haematera</name>
    <dbReference type="NCBI Taxonomy" id="2793077"/>
    <lineage>
        <taxon>Bacteria</taxon>
        <taxon>Pseudomonadati</taxon>
        <taxon>Pseudomonadota</taxon>
        <taxon>Betaproteobacteria</taxon>
        <taxon>Burkholderiales</taxon>
        <taxon>Burkholderiaceae</taxon>
        <taxon>Paraburkholderia</taxon>
    </lineage>
</organism>
<keyword evidence="2" id="KW-1133">Transmembrane helix</keyword>
<name>A0ABN7MAN4_9BURK</name>
<gene>
    <name evidence="3" type="ORF">R69888_04912</name>
</gene>
<evidence type="ECO:0000256" key="1">
    <source>
        <dbReference type="SAM" id="MobiDB-lite"/>
    </source>
</evidence>
<feature type="region of interest" description="Disordered" evidence="1">
    <location>
        <begin position="15"/>
        <end position="47"/>
    </location>
</feature>
<reference evidence="3 4" key="1">
    <citation type="submission" date="2021-02" db="EMBL/GenBank/DDBJ databases">
        <authorList>
            <person name="Vanwijnsberghe S."/>
        </authorList>
    </citation>
    <scope>NUCLEOTIDE SEQUENCE [LARGE SCALE GENOMIC DNA]</scope>
    <source>
        <strain evidence="3 4">LMG 31837</strain>
    </source>
</reference>
<comment type="caution">
    <text evidence="3">The sequence shown here is derived from an EMBL/GenBank/DDBJ whole genome shotgun (WGS) entry which is preliminary data.</text>
</comment>
<evidence type="ECO:0000256" key="2">
    <source>
        <dbReference type="SAM" id="Phobius"/>
    </source>
</evidence>
<feature type="transmembrane region" description="Helical" evidence="2">
    <location>
        <begin position="159"/>
        <end position="177"/>
    </location>
</feature>
<evidence type="ECO:0000313" key="4">
    <source>
        <dbReference type="Proteomes" id="UP000672526"/>
    </source>
</evidence>
<dbReference type="EMBL" id="CAJNBK010000017">
    <property type="protein sequence ID" value="CAE6794456.1"/>
    <property type="molecule type" value="Genomic_DNA"/>
</dbReference>
<dbReference type="Proteomes" id="UP000672526">
    <property type="component" value="Unassembled WGS sequence"/>
</dbReference>
<sequence>MRSLVKGFLPSLQRCDQTSQPINGRPQPSAARHPRTAYSTASSSRRSPAIRWRGTTFLSTVRLPPSCFTRHGVDSAWVADSCFRRPRFSRRILKAATSGTPNNPARLRTCLCSPANCPAPRCAIRASRSGMTWRPSSRAGLSPLLATALLAHYHASWPVALFLIVPGLVAVVTLKFTHERGTGKYSLIPRPSIRPLSTARMLRHDIVGFIAVVAKVVKLMSLMPERLFNLFLLFIA</sequence>
<accession>A0ABN7MAN4</accession>
<keyword evidence="4" id="KW-1185">Reference proteome</keyword>
<evidence type="ECO:0000313" key="3">
    <source>
        <dbReference type="EMBL" id="CAE6794456.1"/>
    </source>
</evidence>
<proteinExistence type="predicted"/>